<evidence type="ECO:0000259" key="3">
    <source>
        <dbReference type="Pfam" id="PF08028"/>
    </source>
</evidence>
<name>A0A4R2HL93_9SPHI</name>
<dbReference type="Gene3D" id="1.10.540.10">
    <property type="entry name" value="Acyl-CoA dehydrogenase/oxidase, N-terminal domain"/>
    <property type="match status" value="1"/>
</dbReference>
<evidence type="ECO:0000259" key="2">
    <source>
        <dbReference type="Pfam" id="PF02771"/>
    </source>
</evidence>
<dbReference type="Proteomes" id="UP000622648">
    <property type="component" value="Unassembled WGS sequence"/>
</dbReference>
<feature type="domain" description="Acyl-CoA dehydrogenase C-terminal" evidence="3">
    <location>
        <begin position="231"/>
        <end position="358"/>
    </location>
</feature>
<reference evidence="4" key="4">
    <citation type="submission" date="2024-05" db="EMBL/GenBank/DDBJ databases">
        <authorList>
            <person name="Sun Q."/>
            <person name="Zhou Y."/>
        </authorList>
    </citation>
    <scope>NUCLEOTIDE SEQUENCE</scope>
    <source>
        <strain evidence="4">CGMCC 1.15644</strain>
    </source>
</reference>
<evidence type="ECO:0000313" key="7">
    <source>
        <dbReference type="Proteomes" id="UP000622648"/>
    </source>
</evidence>
<dbReference type="GO" id="GO:0004497">
    <property type="term" value="F:monooxygenase activity"/>
    <property type="evidence" value="ECO:0007669"/>
    <property type="project" value="UniProtKB-KW"/>
</dbReference>
<dbReference type="Pfam" id="PF08028">
    <property type="entry name" value="Acyl-CoA_dh_2"/>
    <property type="match status" value="1"/>
</dbReference>
<reference evidence="5 6" key="3">
    <citation type="submission" date="2019-03" db="EMBL/GenBank/DDBJ databases">
        <title>Genomic Encyclopedia of Type Strains, Phase IV (KMG-IV): sequencing the most valuable type-strain genomes for metagenomic binning, comparative biology and taxonomic classification.</title>
        <authorList>
            <person name="Goeker M."/>
        </authorList>
    </citation>
    <scope>NUCLEOTIDE SEQUENCE [LARGE SCALE GENOMIC DNA]</scope>
    <source>
        <strain evidence="5 6">DSM 103236</strain>
    </source>
</reference>
<comment type="caution">
    <text evidence="5">The sequence shown here is derived from an EMBL/GenBank/DDBJ whole genome shotgun (WGS) entry which is preliminary data.</text>
</comment>
<sequence>MRNTLTQTWQEKVKEFAAQSEEMGELYPAILELAYQGNWFKLFVPEVYGGAGKKLPEILRLEEELAEADGSLGWTVTLCAGAAWFAGFLDQGLAKEIFAEREVCFAGSGAVGGTAIRTENGYLINGHWKYASGALHATIFTANCTIKEMDGTDLLDEDGNPEVMSFILKKEEVEILSGWSYFGLIATGSHAFEVKDLIVPLNRTFKINDDIKVADQGFDYPFLQLAETTLAVNSLGMGQHFIQLVESSFLSRTGLRRYNEDQIAFFNMELNKCKTEVETLKIQFYQAFDESWNQLINVGVIDHQQLETVSKVSRKLTHACRRATDTLFPYCGLEAAKKESEINRVWRDIHTASQHALLTFENL</sequence>
<reference evidence="4" key="1">
    <citation type="journal article" date="2014" name="Int. J. Syst. Evol. Microbiol.">
        <title>Complete genome of a new Firmicutes species belonging to the dominant human colonic microbiota ('Ruminococcus bicirculans') reveals two chromosomes and a selective capacity to utilize plant glucans.</title>
        <authorList>
            <consortium name="NISC Comparative Sequencing Program"/>
            <person name="Wegmann U."/>
            <person name="Louis P."/>
            <person name="Goesmann A."/>
            <person name="Henrissat B."/>
            <person name="Duncan S.H."/>
            <person name="Flint H.J."/>
        </authorList>
    </citation>
    <scope>NUCLEOTIDE SEQUENCE</scope>
    <source>
        <strain evidence="4">CGMCC 1.15644</strain>
    </source>
</reference>
<gene>
    <name evidence="5" type="ORF">EV200_10155</name>
    <name evidence="4" type="ORF">GCM10011413_39320</name>
</gene>
<evidence type="ECO:0000313" key="6">
    <source>
        <dbReference type="Proteomes" id="UP000295684"/>
    </source>
</evidence>
<evidence type="ECO:0000256" key="1">
    <source>
        <dbReference type="ARBA" id="ARBA00023002"/>
    </source>
</evidence>
<dbReference type="InterPro" id="IPR013786">
    <property type="entry name" value="AcylCoA_DH/ox_N"/>
</dbReference>
<protein>
    <submittedName>
        <fullName evidence="5">Alkylation response protein AidB-like acyl-CoA dehydrogenase</fullName>
    </submittedName>
    <submittedName>
        <fullName evidence="4">Flavin-dependent monooxygenase</fullName>
    </submittedName>
</protein>
<proteinExistence type="predicted"/>
<dbReference type="Proteomes" id="UP000295684">
    <property type="component" value="Unassembled WGS sequence"/>
</dbReference>
<dbReference type="InterPro" id="IPR037069">
    <property type="entry name" value="AcylCoA_DH/ox_N_sf"/>
</dbReference>
<dbReference type="RefSeq" id="WP_132528834.1">
    <property type="nucleotide sequence ID" value="NZ_BMJO01000008.1"/>
</dbReference>
<dbReference type="InterPro" id="IPR013107">
    <property type="entry name" value="Acyl-CoA_DH_C"/>
</dbReference>
<organism evidence="5 6">
    <name type="scientific">Pedobacter psychrotolerans</name>
    <dbReference type="NCBI Taxonomy" id="1843235"/>
    <lineage>
        <taxon>Bacteria</taxon>
        <taxon>Pseudomonadati</taxon>
        <taxon>Bacteroidota</taxon>
        <taxon>Sphingobacteriia</taxon>
        <taxon>Sphingobacteriales</taxon>
        <taxon>Sphingobacteriaceae</taxon>
        <taxon>Pedobacter</taxon>
    </lineage>
</organism>
<evidence type="ECO:0000313" key="5">
    <source>
        <dbReference type="EMBL" id="TCO30623.1"/>
    </source>
</evidence>
<dbReference type="Gene3D" id="1.20.140.10">
    <property type="entry name" value="Butyryl-CoA Dehydrogenase, subunit A, domain 3"/>
    <property type="match status" value="1"/>
</dbReference>
<dbReference type="AlphaFoldDB" id="A0A4R2HL93"/>
<dbReference type="PIRSF" id="PIRSF016578">
    <property type="entry name" value="HsaA"/>
    <property type="match status" value="1"/>
</dbReference>
<dbReference type="InterPro" id="IPR046373">
    <property type="entry name" value="Acyl-CoA_Oxase/DH_mid-dom_sf"/>
</dbReference>
<keyword evidence="1" id="KW-0560">Oxidoreductase</keyword>
<dbReference type="OrthoDB" id="1170793at2"/>
<dbReference type="Gene3D" id="2.40.110.10">
    <property type="entry name" value="Butyryl-CoA Dehydrogenase, subunit A, domain 2"/>
    <property type="match status" value="1"/>
</dbReference>
<keyword evidence="7" id="KW-1185">Reference proteome</keyword>
<dbReference type="EMBL" id="SLWO01000001">
    <property type="protein sequence ID" value="TCO30623.1"/>
    <property type="molecule type" value="Genomic_DNA"/>
</dbReference>
<reference evidence="7" key="2">
    <citation type="journal article" date="2019" name="Int. J. Syst. Evol. Microbiol.">
        <title>The Global Catalogue of Microorganisms (GCM) 10K type strain sequencing project: providing services to taxonomists for standard genome sequencing and annotation.</title>
        <authorList>
            <consortium name="The Broad Institute Genomics Platform"/>
            <consortium name="The Broad Institute Genome Sequencing Center for Infectious Disease"/>
            <person name="Wu L."/>
            <person name="Ma J."/>
        </authorList>
    </citation>
    <scope>NUCLEOTIDE SEQUENCE [LARGE SCALE GENOMIC DNA]</scope>
    <source>
        <strain evidence="7">CGMCC 1.15644</strain>
    </source>
</reference>
<dbReference type="SUPFAM" id="SSF56645">
    <property type="entry name" value="Acyl-CoA dehydrogenase NM domain-like"/>
    <property type="match status" value="1"/>
</dbReference>
<feature type="domain" description="Acyl-CoA dehydrogenase/oxidase N-terminal" evidence="2">
    <location>
        <begin position="1"/>
        <end position="78"/>
    </location>
</feature>
<evidence type="ECO:0000313" key="4">
    <source>
        <dbReference type="EMBL" id="GGE68784.1"/>
    </source>
</evidence>
<dbReference type="InterPro" id="IPR009100">
    <property type="entry name" value="AcylCoA_DH/oxidase_NM_dom_sf"/>
</dbReference>
<dbReference type="GO" id="GO:0050660">
    <property type="term" value="F:flavin adenine dinucleotide binding"/>
    <property type="evidence" value="ECO:0007669"/>
    <property type="project" value="InterPro"/>
</dbReference>
<keyword evidence="4" id="KW-0503">Monooxygenase</keyword>
<dbReference type="EMBL" id="BMJO01000008">
    <property type="protein sequence ID" value="GGE68784.1"/>
    <property type="molecule type" value="Genomic_DNA"/>
</dbReference>
<dbReference type="Pfam" id="PF02771">
    <property type="entry name" value="Acyl-CoA_dh_N"/>
    <property type="match status" value="1"/>
</dbReference>
<accession>A0A4R2HL93</accession>
<dbReference type="GO" id="GO:0016627">
    <property type="term" value="F:oxidoreductase activity, acting on the CH-CH group of donors"/>
    <property type="evidence" value="ECO:0007669"/>
    <property type="project" value="InterPro"/>
</dbReference>